<dbReference type="PANTHER" id="PTHR10003">
    <property type="entry name" value="SUPEROXIDE DISMUTASE CU-ZN -RELATED"/>
    <property type="match status" value="1"/>
</dbReference>
<dbReference type="SUPFAM" id="SSF49329">
    <property type="entry name" value="Cu,Zn superoxide dismutase-like"/>
    <property type="match status" value="1"/>
</dbReference>
<sequence>MARSNVGITGEGITGFLSLSQATEDAPTIIEGDIQGLTPGKHGIHIHVFGDLSMGLTSCAGIFNPFGKNHGAPEDEERMVGDLGNVEVNDAGKCEVHIEDRVVKLIGPHSIIGRSIVIKAGEDDLGRGGHELSMTTGNSGPRIAGGVVGIAPSS</sequence>
<evidence type="ECO:0000256" key="2">
    <source>
        <dbReference type="ARBA" id="ARBA00001947"/>
    </source>
</evidence>
<comment type="catalytic activity">
    <reaction evidence="11">
        <text>2 superoxide + 2 H(+) = H2O2 + O2</text>
        <dbReference type="Rhea" id="RHEA:20696"/>
        <dbReference type="ChEBI" id="CHEBI:15378"/>
        <dbReference type="ChEBI" id="CHEBI:15379"/>
        <dbReference type="ChEBI" id="CHEBI:16240"/>
        <dbReference type="ChEBI" id="CHEBI:18421"/>
        <dbReference type="EC" id="1.15.1.1"/>
    </reaction>
</comment>
<dbReference type="FunFam" id="2.60.40.200:FF:000013">
    <property type="entry name" value="Superoxide dismutase [Cu-Zn]"/>
    <property type="match status" value="1"/>
</dbReference>
<protein>
    <recommendedName>
        <fullName evidence="4">superoxide dismutase</fullName>
        <ecNumber evidence="4">1.15.1.1</ecNumber>
    </recommendedName>
</protein>
<evidence type="ECO:0000256" key="11">
    <source>
        <dbReference type="ARBA" id="ARBA00049204"/>
    </source>
</evidence>
<evidence type="ECO:0000256" key="7">
    <source>
        <dbReference type="ARBA" id="ARBA00022862"/>
    </source>
</evidence>
<keyword evidence="5" id="KW-0479">Metal-binding</keyword>
<dbReference type="EC" id="1.15.1.1" evidence="4"/>
<dbReference type="AlphaFoldDB" id="A0A9W7BXK2"/>
<name>A0A9W7BXK2_9STRA</name>
<evidence type="ECO:0000256" key="8">
    <source>
        <dbReference type="ARBA" id="ARBA00023002"/>
    </source>
</evidence>
<keyword evidence="10" id="KW-1015">Disulfide bond</keyword>
<comment type="similarity">
    <text evidence="3">Belongs to the Cu-Zn superoxide dismutase family.</text>
</comment>
<dbReference type="GO" id="GO:0005507">
    <property type="term" value="F:copper ion binding"/>
    <property type="evidence" value="ECO:0007669"/>
    <property type="project" value="InterPro"/>
</dbReference>
<dbReference type="InterPro" id="IPR036423">
    <property type="entry name" value="SOD-like_Cu/Zn_dom_sf"/>
</dbReference>
<dbReference type="EMBL" id="BRXY01000445">
    <property type="protein sequence ID" value="GMH95542.1"/>
    <property type="molecule type" value="Genomic_DNA"/>
</dbReference>
<evidence type="ECO:0000313" key="13">
    <source>
        <dbReference type="EMBL" id="GMH95542.1"/>
    </source>
</evidence>
<dbReference type="GO" id="GO:0004784">
    <property type="term" value="F:superoxide dismutase activity"/>
    <property type="evidence" value="ECO:0007669"/>
    <property type="project" value="UniProtKB-EC"/>
</dbReference>
<evidence type="ECO:0000256" key="5">
    <source>
        <dbReference type="ARBA" id="ARBA00022723"/>
    </source>
</evidence>
<organism evidence="13 14">
    <name type="scientific">Triparma strigata</name>
    <dbReference type="NCBI Taxonomy" id="1606541"/>
    <lineage>
        <taxon>Eukaryota</taxon>
        <taxon>Sar</taxon>
        <taxon>Stramenopiles</taxon>
        <taxon>Ochrophyta</taxon>
        <taxon>Bolidophyceae</taxon>
        <taxon>Parmales</taxon>
        <taxon>Triparmaceae</taxon>
        <taxon>Triparma</taxon>
    </lineage>
</organism>
<dbReference type="Gene3D" id="2.60.40.200">
    <property type="entry name" value="Superoxide dismutase, copper/zinc binding domain"/>
    <property type="match status" value="1"/>
</dbReference>
<evidence type="ECO:0000256" key="10">
    <source>
        <dbReference type="ARBA" id="ARBA00023157"/>
    </source>
</evidence>
<keyword evidence="8" id="KW-0560">Oxidoreductase</keyword>
<keyword evidence="9" id="KW-0186">Copper</keyword>
<evidence type="ECO:0000256" key="6">
    <source>
        <dbReference type="ARBA" id="ARBA00022833"/>
    </source>
</evidence>
<feature type="domain" description="Superoxide dismutase copper/zinc binding" evidence="12">
    <location>
        <begin position="14"/>
        <end position="148"/>
    </location>
</feature>
<dbReference type="InterPro" id="IPR018152">
    <property type="entry name" value="SOD_Cu/Zn_BS"/>
</dbReference>
<comment type="caution">
    <text evidence="13">The sequence shown here is derived from an EMBL/GenBank/DDBJ whole genome shotgun (WGS) entry which is preliminary data.</text>
</comment>
<evidence type="ECO:0000256" key="9">
    <source>
        <dbReference type="ARBA" id="ARBA00023008"/>
    </source>
</evidence>
<dbReference type="PRINTS" id="PR00068">
    <property type="entry name" value="CUZNDISMTASE"/>
</dbReference>
<dbReference type="Pfam" id="PF00080">
    <property type="entry name" value="Sod_Cu"/>
    <property type="match status" value="1"/>
</dbReference>
<dbReference type="OrthoDB" id="2015551at2759"/>
<dbReference type="InterPro" id="IPR024134">
    <property type="entry name" value="SOD_Cu/Zn_/chaperone"/>
</dbReference>
<dbReference type="PROSITE" id="PS00087">
    <property type="entry name" value="SOD_CU_ZN_1"/>
    <property type="match status" value="1"/>
</dbReference>
<evidence type="ECO:0000256" key="1">
    <source>
        <dbReference type="ARBA" id="ARBA00001935"/>
    </source>
</evidence>
<evidence type="ECO:0000256" key="3">
    <source>
        <dbReference type="ARBA" id="ARBA00010457"/>
    </source>
</evidence>
<dbReference type="CDD" id="cd00305">
    <property type="entry name" value="Cu-Zn_Superoxide_Dismutase"/>
    <property type="match status" value="1"/>
</dbReference>
<reference evidence="14" key="1">
    <citation type="journal article" date="2023" name="Commun. Biol.">
        <title>Genome analysis of Parmales, the sister group of diatoms, reveals the evolutionary specialization of diatoms from phago-mixotrophs to photoautotrophs.</title>
        <authorList>
            <person name="Ban H."/>
            <person name="Sato S."/>
            <person name="Yoshikawa S."/>
            <person name="Yamada K."/>
            <person name="Nakamura Y."/>
            <person name="Ichinomiya M."/>
            <person name="Sato N."/>
            <person name="Blanc-Mathieu R."/>
            <person name="Endo H."/>
            <person name="Kuwata A."/>
            <person name="Ogata H."/>
        </authorList>
    </citation>
    <scope>NUCLEOTIDE SEQUENCE [LARGE SCALE GENOMIC DNA]</scope>
    <source>
        <strain evidence="14">NIES 3701</strain>
    </source>
</reference>
<evidence type="ECO:0000313" key="14">
    <source>
        <dbReference type="Proteomes" id="UP001165085"/>
    </source>
</evidence>
<gene>
    <name evidence="13" type="ORF">TrST_g9300</name>
</gene>
<accession>A0A9W7BXK2</accession>
<keyword evidence="14" id="KW-1185">Reference proteome</keyword>
<dbReference type="Proteomes" id="UP001165085">
    <property type="component" value="Unassembled WGS sequence"/>
</dbReference>
<keyword evidence="7" id="KW-0049">Antioxidant</keyword>
<dbReference type="InterPro" id="IPR001424">
    <property type="entry name" value="SOD_Cu_Zn_dom"/>
</dbReference>
<comment type="cofactor">
    <cofactor evidence="1">
        <name>Cu cation</name>
        <dbReference type="ChEBI" id="CHEBI:23378"/>
    </cofactor>
</comment>
<keyword evidence="6" id="KW-0862">Zinc</keyword>
<evidence type="ECO:0000256" key="4">
    <source>
        <dbReference type="ARBA" id="ARBA00012682"/>
    </source>
</evidence>
<proteinExistence type="inferred from homology"/>
<evidence type="ECO:0000259" key="12">
    <source>
        <dbReference type="Pfam" id="PF00080"/>
    </source>
</evidence>
<comment type="cofactor">
    <cofactor evidence="2">
        <name>Zn(2+)</name>
        <dbReference type="ChEBI" id="CHEBI:29105"/>
    </cofactor>
</comment>